<proteinExistence type="predicted"/>
<evidence type="ECO:0000313" key="1">
    <source>
        <dbReference type="EMBL" id="GAF90268.1"/>
    </source>
</evidence>
<accession>X0T9T1</accession>
<sequence length="55" mass="6727">MDYKKVVEKLANDILDEYSEFGEEITDKMVSDFVEDKRDYLENYNNFDYERDVMD</sequence>
<reference evidence="1" key="1">
    <citation type="journal article" date="2014" name="Front. Microbiol.">
        <title>High frequency of phylogenetically diverse reductive dehalogenase-homologous genes in deep subseafloor sedimentary metagenomes.</title>
        <authorList>
            <person name="Kawai M."/>
            <person name="Futagami T."/>
            <person name="Toyoda A."/>
            <person name="Takaki Y."/>
            <person name="Nishi S."/>
            <person name="Hori S."/>
            <person name="Arai W."/>
            <person name="Tsubouchi T."/>
            <person name="Morono Y."/>
            <person name="Uchiyama I."/>
            <person name="Ito T."/>
            <person name="Fujiyama A."/>
            <person name="Inagaki F."/>
            <person name="Takami H."/>
        </authorList>
    </citation>
    <scope>NUCLEOTIDE SEQUENCE</scope>
    <source>
        <strain evidence="1">Expedition CK06-06</strain>
    </source>
</reference>
<feature type="non-terminal residue" evidence="1">
    <location>
        <position position="55"/>
    </location>
</feature>
<dbReference type="EMBL" id="BARS01019383">
    <property type="protein sequence ID" value="GAF90268.1"/>
    <property type="molecule type" value="Genomic_DNA"/>
</dbReference>
<comment type="caution">
    <text evidence="1">The sequence shown here is derived from an EMBL/GenBank/DDBJ whole genome shotgun (WGS) entry which is preliminary data.</text>
</comment>
<dbReference type="AlphaFoldDB" id="X0T9T1"/>
<name>X0T9T1_9ZZZZ</name>
<gene>
    <name evidence="1" type="ORF">S01H1_31417</name>
</gene>
<organism evidence="1">
    <name type="scientific">marine sediment metagenome</name>
    <dbReference type="NCBI Taxonomy" id="412755"/>
    <lineage>
        <taxon>unclassified sequences</taxon>
        <taxon>metagenomes</taxon>
        <taxon>ecological metagenomes</taxon>
    </lineage>
</organism>
<protein>
    <submittedName>
        <fullName evidence="1">Uncharacterized protein</fullName>
    </submittedName>
</protein>